<evidence type="ECO:0000313" key="2">
    <source>
        <dbReference type="EMBL" id="MFC7287999.1"/>
    </source>
</evidence>
<evidence type="ECO:0000313" key="3">
    <source>
        <dbReference type="Proteomes" id="UP001596542"/>
    </source>
</evidence>
<dbReference type="EMBL" id="JBHTBU010000001">
    <property type="protein sequence ID" value="MFC7287999.1"/>
    <property type="molecule type" value="Genomic_DNA"/>
</dbReference>
<dbReference type="Gene3D" id="2.40.128.460">
    <property type="entry name" value="Periplasmic lysozyme inhibitor of I-type lysozyme"/>
    <property type="match status" value="1"/>
</dbReference>
<gene>
    <name evidence="2" type="ORF">ACFQPC_08130</name>
</gene>
<keyword evidence="3" id="KW-1185">Reference proteome</keyword>
<sequence length="151" mass="16538">MNKLALFCITLAFSAAATAADNNGRVIKSALHPQSKGMVVVAEGDYEPRSIGSYTLRIYAKNDPAYPYDEFVTGAVRQRNGTIESLKFADLDRDGAQEIIVTTRYVGSGNYVTVDAYRLRKKNLQLLTSIAGMDASKDAIQALKQKLAKTR</sequence>
<dbReference type="SUPFAM" id="SSF69318">
    <property type="entry name" value="Integrin alpha N-terminal domain"/>
    <property type="match status" value="1"/>
</dbReference>
<evidence type="ECO:0000256" key="1">
    <source>
        <dbReference type="SAM" id="SignalP"/>
    </source>
</evidence>
<dbReference type="Pfam" id="PF16743">
    <property type="entry name" value="PliI"/>
    <property type="match status" value="1"/>
</dbReference>
<accession>A0ABW2IAB7</accession>
<dbReference type="RefSeq" id="WP_382271385.1">
    <property type="nucleotide sequence ID" value="NZ_JBHTBU010000001.1"/>
</dbReference>
<comment type="caution">
    <text evidence="2">The sequence shown here is derived from an EMBL/GenBank/DDBJ whole genome shotgun (WGS) entry which is preliminary data.</text>
</comment>
<keyword evidence="1" id="KW-0732">Signal</keyword>
<feature type="signal peptide" evidence="1">
    <location>
        <begin position="1"/>
        <end position="19"/>
    </location>
</feature>
<dbReference type="CDD" id="cd09632">
    <property type="entry name" value="PliI_like"/>
    <property type="match status" value="1"/>
</dbReference>
<reference evidence="3" key="1">
    <citation type="journal article" date="2019" name="Int. J. Syst. Evol. Microbiol.">
        <title>The Global Catalogue of Microorganisms (GCM) 10K type strain sequencing project: providing services to taxonomists for standard genome sequencing and annotation.</title>
        <authorList>
            <consortium name="The Broad Institute Genomics Platform"/>
            <consortium name="The Broad Institute Genome Sequencing Center for Infectious Disease"/>
            <person name="Wu L."/>
            <person name="Ma J."/>
        </authorList>
    </citation>
    <scope>NUCLEOTIDE SEQUENCE [LARGE SCALE GENOMIC DNA]</scope>
    <source>
        <strain evidence="3">KACC 12508</strain>
    </source>
</reference>
<proteinExistence type="predicted"/>
<feature type="chain" id="PRO_5046439700" evidence="1">
    <location>
        <begin position="20"/>
        <end position="151"/>
    </location>
</feature>
<dbReference type="InterPro" id="IPR031948">
    <property type="entry name" value="PliI"/>
</dbReference>
<protein>
    <submittedName>
        <fullName evidence="2">PliI family lysozyme inhibitor of I-type lysozyme</fullName>
    </submittedName>
</protein>
<organism evidence="2 3">
    <name type="scientific">Herminiimonas glaciei</name>
    <dbReference type="NCBI Taxonomy" id="523788"/>
    <lineage>
        <taxon>Bacteria</taxon>
        <taxon>Pseudomonadati</taxon>
        <taxon>Pseudomonadota</taxon>
        <taxon>Betaproteobacteria</taxon>
        <taxon>Burkholderiales</taxon>
        <taxon>Oxalobacteraceae</taxon>
        <taxon>Herminiimonas</taxon>
    </lineage>
</organism>
<dbReference type="InterPro" id="IPR028994">
    <property type="entry name" value="Integrin_alpha_N"/>
</dbReference>
<dbReference type="InterPro" id="IPR038643">
    <property type="entry name" value="PliI_sf"/>
</dbReference>
<name>A0ABW2IAB7_9BURK</name>
<dbReference type="Proteomes" id="UP001596542">
    <property type="component" value="Unassembled WGS sequence"/>
</dbReference>